<feature type="transmembrane region" description="Helical" evidence="13">
    <location>
        <begin position="325"/>
        <end position="344"/>
    </location>
</feature>
<keyword evidence="9 13" id="KW-1133">Transmembrane helix</keyword>
<feature type="transmembrane region" description="Helical" evidence="13">
    <location>
        <begin position="198"/>
        <end position="221"/>
    </location>
</feature>
<feature type="transmembrane region" description="Helical" evidence="13">
    <location>
        <begin position="293"/>
        <end position="313"/>
    </location>
</feature>
<evidence type="ECO:0000256" key="9">
    <source>
        <dbReference type="ARBA" id="ARBA00022989"/>
    </source>
</evidence>
<evidence type="ECO:0000256" key="13">
    <source>
        <dbReference type="SAM" id="Phobius"/>
    </source>
</evidence>
<evidence type="ECO:0000256" key="8">
    <source>
        <dbReference type="ARBA" id="ARBA00022692"/>
    </source>
</evidence>
<keyword evidence="11 13" id="KW-0472">Membrane</keyword>
<keyword evidence="10" id="KW-0406">Ion transport</keyword>
<dbReference type="NCBIfam" id="TIGR00797">
    <property type="entry name" value="matE"/>
    <property type="match status" value="1"/>
</dbReference>
<dbReference type="Pfam" id="PF01554">
    <property type="entry name" value="MatE"/>
    <property type="match status" value="2"/>
</dbReference>
<evidence type="ECO:0000256" key="11">
    <source>
        <dbReference type="ARBA" id="ARBA00023136"/>
    </source>
</evidence>
<evidence type="ECO:0000256" key="5">
    <source>
        <dbReference type="ARBA" id="ARBA00022448"/>
    </source>
</evidence>
<dbReference type="GO" id="GO:0005886">
    <property type="term" value="C:plasma membrane"/>
    <property type="evidence" value="ECO:0007669"/>
    <property type="project" value="UniProtKB-SubCell"/>
</dbReference>
<dbReference type="Proteomes" id="UP000434223">
    <property type="component" value="Unassembled WGS sequence"/>
</dbReference>
<keyword evidence="6" id="KW-0050">Antiport</keyword>
<dbReference type="PIRSF" id="PIRSF006603">
    <property type="entry name" value="DinF"/>
    <property type="match status" value="1"/>
</dbReference>
<evidence type="ECO:0000256" key="3">
    <source>
        <dbReference type="ARBA" id="ARBA00010199"/>
    </source>
</evidence>
<comment type="subcellular location">
    <subcellularLocation>
        <location evidence="2">Cell membrane</location>
        <topology evidence="2">Multi-pass membrane protein</topology>
    </subcellularLocation>
</comment>
<reference evidence="14 15" key="1">
    <citation type="submission" date="2019-09" db="EMBL/GenBank/DDBJ databases">
        <title>Draft genome sequencing of Hungatella hathewayi 123Y-2.</title>
        <authorList>
            <person name="Lv Q."/>
            <person name="Li S."/>
        </authorList>
    </citation>
    <scope>NUCLEOTIDE SEQUENCE [LARGE SCALE GENOMIC DNA]</scope>
    <source>
        <strain evidence="14 15">123Y-2</strain>
    </source>
</reference>
<dbReference type="PANTHER" id="PTHR43298:SF2">
    <property type="entry name" value="FMN_FAD EXPORTER YEEO-RELATED"/>
    <property type="match status" value="1"/>
</dbReference>
<dbReference type="PANTHER" id="PTHR43298">
    <property type="entry name" value="MULTIDRUG RESISTANCE PROTEIN NORM-RELATED"/>
    <property type="match status" value="1"/>
</dbReference>
<dbReference type="InterPro" id="IPR048279">
    <property type="entry name" value="MdtK-like"/>
</dbReference>
<dbReference type="AlphaFoldDB" id="A0AAW9WD69"/>
<dbReference type="CDD" id="cd13137">
    <property type="entry name" value="MATE_NorM_like"/>
    <property type="match status" value="1"/>
</dbReference>
<evidence type="ECO:0000256" key="4">
    <source>
        <dbReference type="ARBA" id="ARBA00020268"/>
    </source>
</evidence>
<dbReference type="GO" id="GO:0006811">
    <property type="term" value="P:monoatomic ion transport"/>
    <property type="evidence" value="ECO:0007669"/>
    <property type="project" value="UniProtKB-KW"/>
</dbReference>
<evidence type="ECO:0000313" key="15">
    <source>
        <dbReference type="Proteomes" id="UP000434223"/>
    </source>
</evidence>
<feature type="transmembrane region" description="Helical" evidence="13">
    <location>
        <begin position="420"/>
        <end position="442"/>
    </location>
</feature>
<keyword evidence="7" id="KW-1003">Cell membrane</keyword>
<evidence type="ECO:0000313" key="14">
    <source>
        <dbReference type="EMBL" id="MUB61782.1"/>
    </source>
</evidence>
<evidence type="ECO:0000256" key="10">
    <source>
        <dbReference type="ARBA" id="ARBA00023065"/>
    </source>
</evidence>
<accession>A0AAW9WD69</accession>
<feature type="transmembrane region" description="Helical" evidence="13">
    <location>
        <begin position="140"/>
        <end position="163"/>
    </location>
</feature>
<evidence type="ECO:0000256" key="2">
    <source>
        <dbReference type="ARBA" id="ARBA00004651"/>
    </source>
</evidence>
<feature type="transmembrane region" description="Helical" evidence="13">
    <location>
        <begin position="364"/>
        <end position="382"/>
    </location>
</feature>
<feature type="transmembrane region" description="Helical" evidence="13">
    <location>
        <begin position="394"/>
        <end position="414"/>
    </location>
</feature>
<feature type="transmembrane region" description="Helical" evidence="13">
    <location>
        <begin position="264"/>
        <end position="287"/>
    </location>
</feature>
<evidence type="ECO:0000256" key="7">
    <source>
        <dbReference type="ARBA" id="ARBA00022475"/>
    </source>
</evidence>
<organism evidence="14 15">
    <name type="scientific">Hungatella hathewayi</name>
    <dbReference type="NCBI Taxonomy" id="154046"/>
    <lineage>
        <taxon>Bacteria</taxon>
        <taxon>Bacillati</taxon>
        <taxon>Bacillota</taxon>
        <taxon>Clostridia</taxon>
        <taxon>Lachnospirales</taxon>
        <taxon>Lachnospiraceae</taxon>
        <taxon>Hungatella</taxon>
    </lineage>
</organism>
<evidence type="ECO:0000256" key="1">
    <source>
        <dbReference type="ARBA" id="ARBA00003408"/>
    </source>
</evidence>
<feature type="transmembrane region" description="Helical" evidence="13">
    <location>
        <begin position="170"/>
        <end position="192"/>
    </location>
</feature>
<evidence type="ECO:0000256" key="12">
    <source>
        <dbReference type="ARBA" id="ARBA00031636"/>
    </source>
</evidence>
<dbReference type="EMBL" id="WNME01000001">
    <property type="protein sequence ID" value="MUB61782.1"/>
    <property type="molecule type" value="Genomic_DNA"/>
</dbReference>
<feature type="transmembrane region" description="Helical" evidence="13">
    <location>
        <begin position="98"/>
        <end position="120"/>
    </location>
</feature>
<feature type="transmembrane region" description="Helical" evidence="13">
    <location>
        <begin position="65"/>
        <end position="86"/>
    </location>
</feature>
<keyword evidence="5" id="KW-0813">Transport</keyword>
<dbReference type="GO" id="GO:0015297">
    <property type="term" value="F:antiporter activity"/>
    <property type="evidence" value="ECO:0007669"/>
    <property type="project" value="UniProtKB-KW"/>
</dbReference>
<name>A0AAW9WD69_9FIRM</name>
<sequence>MTAGERRTDGSDKMLFDRKQLVKLIVPLVCEQVIMGTIGIADMLMVASVGETAISGISLIDSINLLFNSMFAALVTGGTIVCTQYLGKREADMANLAAKHLLGISLLFSLAVAGMCFLFRRMVVYGLYGSAEPEVLRQAMIYFCFSMASYPFLMMLDSCGAIFRSMGNAALPFSVSFFMSIINIVLNAVFIFGLHWGVFGAGFATFLARAVSSAAIFLFLYHHKGAVRIRSFFGSGWHGFMVKNILKLAVPTGLEDSIFHIGKLLVQGIVTSYGTAAIAANAVALTISEFTHMPGFAIGLALITVVGRCVGAGEIQQARYYVKKITGVSFLVTGAAAVLSWIFAGPVVGFYQMNRETWELASEIVRWQAVACLFFWVPAFNISDALRAASDVRFTMAVSMISMWVFRVGCSALFREILDIGVICVWFAMFLDWMFRAVVFLIRFHGSKWEGRMFL</sequence>
<dbReference type="InterPro" id="IPR002528">
    <property type="entry name" value="MATE_fam"/>
</dbReference>
<feature type="transmembrane region" description="Helical" evidence="13">
    <location>
        <begin position="21"/>
        <end position="45"/>
    </location>
</feature>
<keyword evidence="8 13" id="KW-0812">Transmembrane</keyword>
<protein>
    <recommendedName>
        <fullName evidence="4">Probable multidrug resistance protein NorM</fullName>
    </recommendedName>
    <alternativeName>
        <fullName evidence="12">Multidrug-efflux transporter</fullName>
    </alternativeName>
</protein>
<comment type="similarity">
    <text evidence="3">Belongs to the multi antimicrobial extrusion (MATE) (TC 2.A.66.1) family.</text>
</comment>
<gene>
    <name evidence="14" type="ORF">GNE07_01625</name>
</gene>
<comment type="function">
    <text evidence="1">Multidrug efflux pump.</text>
</comment>
<evidence type="ECO:0000256" key="6">
    <source>
        <dbReference type="ARBA" id="ARBA00022449"/>
    </source>
</evidence>
<proteinExistence type="inferred from homology"/>
<dbReference type="InterPro" id="IPR050222">
    <property type="entry name" value="MATE_MdtK"/>
</dbReference>
<dbReference type="GO" id="GO:0042910">
    <property type="term" value="F:xenobiotic transmembrane transporter activity"/>
    <property type="evidence" value="ECO:0007669"/>
    <property type="project" value="InterPro"/>
</dbReference>
<comment type="caution">
    <text evidence="14">The sequence shown here is derived from an EMBL/GenBank/DDBJ whole genome shotgun (WGS) entry which is preliminary data.</text>
</comment>